<dbReference type="EMBL" id="CAJOBC010107924">
    <property type="protein sequence ID" value="CAF4511336.1"/>
    <property type="molecule type" value="Genomic_DNA"/>
</dbReference>
<feature type="region of interest" description="Disordered" evidence="1">
    <location>
        <begin position="180"/>
        <end position="210"/>
    </location>
</feature>
<evidence type="ECO:0000313" key="4">
    <source>
        <dbReference type="Proteomes" id="UP000681722"/>
    </source>
</evidence>
<reference evidence="3" key="1">
    <citation type="submission" date="2021-02" db="EMBL/GenBank/DDBJ databases">
        <authorList>
            <person name="Nowell W R."/>
        </authorList>
    </citation>
    <scope>NUCLEOTIDE SEQUENCE</scope>
</reference>
<proteinExistence type="predicted"/>
<evidence type="ECO:0000256" key="1">
    <source>
        <dbReference type="SAM" id="MobiDB-lite"/>
    </source>
</evidence>
<dbReference type="OrthoDB" id="10054862at2759"/>
<feature type="compositionally biased region" description="Polar residues" evidence="1">
    <location>
        <begin position="71"/>
        <end position="85"/>
    </location>
</feature>
<evidence type="ECO:0000313" key="3">
    <source>
        <dbReference type="EMBL" id="CAF4511336.1"/>
    </source>
</evidence>
<dbReference type="AlphaFoldDB" id="A0A8S2XRB9"/>
<dbReference type="Proteomes" id="UP000682733">
    <property type="component" value="Unassembled WGS sequence"/>
</dbReference>
<organism evidence="3 4">
    <name type="scientific">Didymodactylos carnosus</name>
    <dbReference type="NCBI Taxonomy" id="1234261"/>
    <lineage>
        <taxon>Eukaryota</taxon>
        <taxon>Metazoa</taxon>
        <taxon>Spiralia</taxon>
        <taxon>Gnathifera</taxon>
        <taxon>Rotifera</taxon>
        <taxon>Eurotatoria</taxon>
        <taxon>Bdelloidea</taxon>
        <taxon>Philodinida</taxon>
        <taxon>Philodinidae</taxon>
        <taxon>Didymodactylos</taxon>
    </lineage>
</organism>
<feature type="compositionally biased region" description="Low complexity" evidence="1">
    <location>
        <begin position="51"/>
        <end position="65"/>
    </location>
</feature>
<sequence>MSINKQNLLHESFHSTPLMFSRDLLMKTLSAYNVNLHSRNSTYTSVHSTNPSGILSSSDILGSSPRGCDTTHPSNNTHSQITEQTNNYINDDNDNDDDDDRDSIHSSLSSLTIKFLSDINDLSIINEESLHEQNERQISPFNMSNATADDDDEDEDQKGKQLLFELIRQHLSHHHVLLMTTSDSSSKTNDDNGQKKSKGASSSSSINDQGNIDTYFEKDTSQCRRLYATIAIYSDRTEDRSDSVLSFPRSNGRCMSQRSRYATVQAKKT</sequence>
<comment type="caution">
    <text evidence="3">The sequence shown here is derived from an EMBL/GenBank/DDBJ whole genome shotgun (WGS) entry which is preliminary data.</text>
</comment>
<gene>
    <name evidence="3" type="ORF">SRO942_LOCUS45323</name>
    <name evidence="2" type="ORF">TMI583_LOCUS42623</name>
</gene>
<accession>A0A8S2XRB9</accession>
<feature type="region of interest" description="Disordered" evidence="1">
    <location>
        <begin position="43"/>
        <end position="103"/>
    </location>
</feature>
<feature type="compositionally biased region" description="Acidic residues" evidence="1">
    <location>
        <begin position="91"/>
        <end position="101"/>
    </location>
</feature>
<name>A0A8S2XRB9_9BILA</name>
<protein>
    <submittedName>
        <fullName evidence="3">Uncharacterized protein</fullName>
    </submittedName>
</protein>
<dbReference type="EMBL" id="CAJOBA010069410">
    <property type="protein sequence ID" value="CAF4382661.1"/>
    <property type="molecule type" value="Genomic_DNA"/>
</dbReference>
<evidence type="ECO:0000313" key="2">
    <source>
        <dbReference type="EMBL" id="CAF4382661.1"/>
    </source>
</evidence>
<feature type="region of interest" description="Disordered" evidence="1">
    <location>
        <begin position="131"/>
        <end position="157"/>
    </location>
</feature>
<feature type="compositionally biased region" description="Polar residues" evidence="1">
    <location>
        <begin position="136"/>
        <end position="147"/>
    </location>
</feature>
<dbReference type="Proteomes" id="UP000681722">
    <property type="component" value="Unassembled WGS sequence"/>
</dbReference>